<dbReference type="GO" id="GO:0016042">
    <property type="term" value="P:lipid catabolic process"/>
    <property type="evidence" value="ECO:0007669"/>
    <property type="project" value="UniProtKB-KW"/>
</dbReference>
<dbReference type="InterPro" id="IPR001981">
    <property type="entry name" value="Colipase"/>
</dbReference>
<evidence type="ECO:0000256" key="10">
    <source>
        <dbReference type="ARBA" id="ARBA00023157"/>
    </source>
</evidence>
<name>L5M641_MYODS</name>
<feature type="domain" description="Colipase C-terminal" evidence="14">
    <location>
        <begin position="77"/>
        <end position="120"/>
    </location>
</feature>
<feature type="chain" id="PRO_5003970889" evidence="12">
    <location>
        <begin position="18"/>
        <end position="163"/>
    </location>
</feature>
<dbReference type="PROSITE" id="PS51342">
    <property type="entry name" value="COLIPASE_2"/>
    <property type="match status" value="1"/>
</dbReference>
<evidence type="ECO:0000259" key="14">
    <source>
        <dbReference type="Pfam" id="PF02740"/>
    </source>
</evidence>
<comment type="subunit">
    <text evidence="4">Forms a 1:1 stoichiometric complex with pancreatic lipase.</text>
</comment>
<dbReference type="SMART" id="SM00023">
    <property type="entry name" value="COLIPASE"/>
    <property type="match status" value="1"/>
</dbReference>
<dbReference type="Pfam" id="PF01114">
    <property type="entry name" value="Colipase"/>
    <property type="match status" value="1"/>
</dbReference>
<evidence type="ECO:0000256" key="4">
    <source>
        <dbReference type="ARBA" id="ARBA00011263"/>
    </source>
</evidence>
<dbReference type="GO" id="GO:0032094">
    <property type="term" value="P:response to food"/>
    <property type="evidence" value="ECO:0007669"/>
    <property type="project" value="TreeGrafter"/>
</dbReference>
<dbReference type="InterPro" id="IPR017914">
    <property type="entry name" value="Colipase_C"/>
</dbReference>
<gene>
    <name evidence="15" type="ORF">MDA_GLEAN10010689</name>
</gene>
<dbReference type="Pfam" id="PF02740">
    <property type="entry name" value="Colipase_C"/>
    <property type="match status" value="1"/>
</dbReference>
<dbReference type="InterPro" id="IPR017913">
    <property type="entry name" value="Colipase_N"/>
</dbReference>
<dbReference type="PROSITE" id="PS00121">
    <property type="entry name" value="COLIPASE_1"/>
    <property type="match status" value="1"/>
</dbReference>
<keyword evidence="8" id="KW-0442">Lipid degradation</keyword>
<dbReference type="Proteomes" id="UP000010556">
    <property type="component" value="Unassembled WGS sequence"/>
</dbReference>
<dbReference type="Gene3D" id="2.10.80.10">
    <property type="entry name" value="Lipase, subunit A"/>
    <property type="match status" value="1"/>
</dbReference>
<evidence type="ECO:0000256" key="9">
    <source>
        <dbReference type="ARBA" id="ARBA00023098"/>
    </source>
</evidence>
<dbReference type="CDD" id="cd23011">
    <property type="entry name" value="CLPS"/>
    <property type="match status" value="1"/>
</dbReference>
<evidence type="ECO:0000259" key="13">
    <source>
        <dbReference type="Pfam" id="PF01114"/>
    </source>
</evidence>
<organism evidence="15 16">
    <name type="scientific">Myotis davidii</name>
    <name type="common">David's myotis</name>
    <dbReference type="NCBI Taxonomy" id="225400"/>
    <lineage>
        <taxon>Eukaryota</taxon>
        <taxon>Metazoa</taxon>
        <taxon>Chordata</taxon>
        <taxon>Craniata</taxon>
        <taxon>Vertebrata</taxon>
        <taxon>Euteleostomi</taxon>
        <taxon>Mammalia</taxon>
        <taxon>Eutheria</taxon>
        <taxon>Laurasiatheria</taxon>
        <taxon>Chiroptera</taxon>
        <taxon>Yangochiroptera</taxon>
        <taxon>Vespertilionidae</taxon>
        <taxon>Myotis</taxon>
    </lineage>
</organism>
<evidence type="ECO:0000256" key="7">
    <source>
        <dbReference type="ARBA" id="ARBA00022757"/>
    </source>
</evidence>
<keyword evidence="7" id="KW-0222">Digestion</keyword>
<dbReference type="GO" id="GO:0005576">
    <property type="term" value="C:extracellular region"/>
    <property type="evidence" value="ECO:0007669"/>
    <property type="project" value="UniProtKB-SubCell"/>
</dbReference>
<evidence type="ECO:0000313" key="16">
    <source>
        <dbReference type="Proteomes" id="UP000010556"/>
    </source>
</evidence>
<dbReference type="GO" id="GO:0008047">
    <property type="term" value="F:enzyme activator activity"/>
    <property type="evidence" value="ECO:0007669"/>
    <property type="project" value="InterPro"/>
</dbReference>
<comment type="function">
    <text evidence="1">Enterostatin has a biological activity as a satiety signal.</text>
</comment>
<protein>
    <submittedName>
        <fullName evidence="15">Colipase</fullName>
    </submittedName>
</protein>
<evidence type="ECO:0000256" key="6">
    <source>
        <dbReference type="ARBA" id="ARBA00022729"/>
    </source>
</evidence>
<feature type="signal peptide" evidence="12">
    <location>
        <begin position="1"/>
        <end position="17"/>
    </location>
</feature>
<keyword evidence="9" id="KW-0443">Lipid metabolism</keyword>
<dbReference type="PANTHER" id="PTHR10041:SF8">
    <property type="entry name" value="COLIPASE"/>
    <property type="match status" value="1"/>
</dbReference>
<proteinExistence type="predicted"/>
<keyword evidence="10" id="KW-1015">Disulfide bond</keyword>
<evidence type="ECO:0000256" key="11">
    <source>
        <dbReference type="SAM" id="MobiDB-lite"/>
    </source>
</evidence>
<dbReference type="InterPro" id="IPR017915">
    <property type="entry name" value="Colipase_CS"/>
</dbReference>
<dbReference type="AlphaFoldDB" id="L5M641"/>
<feature type="region of interest" description="Disordered" evidence="11">
    <location>
        <begin position="127"/>
        <end position="163"/>
    </location>
</feature>
<comment type="subcellular location">
    <subcellularLocation>
        <location evidence="3">Secreted</location>
    </subcellularLocation>
</comment>
<evidence type="ECO:0000256" key="8">
    <source>
        <dbReference type="ARBA" id="ARBA00022963"/>
    </source>
</evidence>
<evidence type="ECO:0000256" key="12">
    <source>
        <dbReference type="SAM" id="SignalP"/>
    </source>
</evidence>
<accession>L5M641</accession>
<evidence type="ECO:0000256" key="2">
    <source>
        <dbReference type="ARBA" id="ARBA00003508"/>
    </source>
</evidence>
<dbReference type="PANTHER" id="PTHR10041">
    <property type="entry name" value="COLIPASE"/>
    <property type="match status" value="1"/>
</dbReference>
<evidence type="ECO:0000313" key="15">
    <source>
        <dbReference type="EMBL" id="ELK33797.1"/>
    </source>
</evidence>
<dbReference type="EMBL" id="KB103811">
    <property type="protein sequence ID" value="ELK33797.1"/>
    <property type="molecule type" value="Genomic_DNA"/>
</dbReference>
<comment type="function">
    <text evidence="2">Colipase is a cofactor of pancreatic lipase. It allows the lipase to anchor itself to the lipid-water interface. Without colipase the enzyme is washed off by bile salts, which have an inhibitory effect on the lipase.</text>
</comment>
<dbReference type="GO" id="GO:0035473">
    <property type="term" value="F:lipase binding"/>
    <property type="evidence" value="ECO:0007669"/>
    <property type="project" value="InterPro"/>
</dbReference>
<evidence type="ECO:0000256" key="1">
    <source>
        <dbReference type="ARBA" id="ARBA00002722"/>
    </source>
</evidence>
<keyword evidence="5" id="KW-0964">Secreted</keyword>
<sequence length="163" mass="17294">MEKILVLLLVTLAVAYAVPDPRGIIVNLFSEPHGHSVITRATGEGPFLSTWTTIKSKCCHRTSGLSLARCAPKASENSECSAKTLYGVYYKCPCERGLTCEADKSIVGSITNTNFGTCRDQGRSKECLQGVKPQGPCPRSGREGAPPVPLLPGRPPGASTSMS</sequence>
<dbReference type="SUPFAM" id="SSF57190">
    <property type="entry name" value="Colipase-like"/>
    <property type="match status" value="2"/>
</dbReference>
<evidence type="ECO:0000256" key="5">
    <source>
        <dbReference type="ARBA" id="ARBA00022525"/>
    </source>
</evidence>
<keyword evidence="6 12" id="KW-0732">Signal</keyword>
<keyword evidence="16" id="KW-1185">Reference proteome</keyword>
<dbReference type="GO" id="GO:0007586">
    <property type="term" value="P:digestion"/>
    <property type="evidence" value="ECO:0007669"/>
    <property type="project" value="UniProtKB-KW"/>
</dbReference>
<feature type="compositionally biased region" description="Pro residues" evidence="11">
    <location>
        <begin position="146"/>
        <end position="155"/>
    </location>
</feature>
<evidence type="ECO:0000256" key="3">
    <source>
        <dbReference type="ARBA" id="ARBA00004613"/>
    </source>
</evidence>
<dbReference type="InterPro" id="IPR047576">
    <property type="entry name" value="CLPS_chr"/>
</dbReference>
<reference evidence="16" key="1">
    <citation type="journal article" date="2013" name="Science">
        <title>Comparative analysis of bat genomes provides insight into the evolution of flight and immunity.</title>
        <authorList>
            <person name="Zhang G."/>
            <person name="Cowled C."/>
            <person name="Shi Z."/>
            <person name="Huang Z."/>
            <person name="Bishop-Lilly K.A."/>
            <person name="Fang X."/>
            <person name="Wynne J.W."/>
            <person name="Xiong Z."/>
            <person name="Baker M.L."/>
            <person name="Zhao W."/>
            <person name="Tachedjian M."/>
            <person name="Zhu Y."/>
            <person name="Zhou P."/>
            <person name="Jiang X."/>
            <person name="Ng J."/>
            <person name="Yang L."/>
            <person name="Wu L."/>
            <person name="Xiao J."/>
            <person name="Feng Y."/>
            <person name="Chen Y."/>
            <person name="Sun X."/>
            <person name="Zhang Y."/>
            <person name="Marsh G.A."/>
            <person name="Crameri G."/>
            <person name="Broder C.C."/>
            <person name="Frey K.G."/>
            <person name="Wang L.F."/>
            <person name="Wang J."/>
        </authorList>
    </citation>
    <scope>NUCLEOTIDE SEQUENCE [LARGE SCALE GENOMIC DNA]</scope>
</reference>
<feature type="domain" description="Colipase N-terminal" evidence="13">
    <location>
        <begin position="55"/>
        <end position="74"/>
    </location>
</feature>